<dbReference type="OrthoDB" id="10436909at2759"/>
<name>A0A815IRC5_9BILA</name>
<dbReference type="EMBL" id="CAJNOO010004122">
    <property type="protein sequence ID" value="CAF1369422.1"/>
    <property type="molecule type" value="Genomic_DNA"/>
</dbReference>
<dbReference type="Proteomes" id="UP000663882">
    <property type="component" value="Unassembled WGS sequence"/>
</dbReference>
<dbReference type="Proteomes" id="UP000663870">
    <property type="component" value="Unassembled WGS sequence"/>
</dbReference>
<dbReference type="AlphaFoldDB" id="A0A815IRC5"/>
<accession>A0A815IRC5</accession>
<evidence type="ECO:0000313" key="3">
    <source>
        <dbReference type="EMBL" id="CAF1587021.1"/>
    </source>
</evidence>
<evidence type="ECO:0000313" key="1">
    <source>
        <dbReference type="EMBL" id="CAF1323109.1"/>
    </source>
</evidence>
<reference evidence="2" key="1">
    <citation type="submission" date="2021-02" db="EMBL/GenBank/DDBJ databases">
        <authorList>
            <person name="Nowell W R."/>
        </authorList>
    </citation>
    <scope>NUCLEOTIDE SEQUENCE</scope>
</reference>
<proteinExistence type="predicted"/>
<protein>
    <submittedName>
        <fullName evidence="2">Uncharacterized protein</fullName>
    </submittedName>
</protein>
<organism evidence="2 5">
    <name type="scientific">Rotaria sordida</name>
    <dbReference type="NCBI Taxonomy" id="392033"/>
    <lineage>
        <taxon>Eukaryota</taxon>
        <taxon>Metazoa</taxon>
        <taxon>Spiralia</taxon>
        <taxon>Gnathifera</taxon>
        <taxon>Rotifera</taxon>
        <taxon>Eurotatoria</taxon>
        <taxon>Bdelloidea</taxon>
        <taxon>Philodinida</taxon>
        <taxon>Philodinidae</taxon>
        <taxon>Rotaria</taxon>
    </lineage>
</organism>
<gene>
    <name evidence="3" type="ORF">JXQ802_LOCUS46829</name>
    <name evidence="1" type="ORF">PYM288_LOCUS31016</name>
    <name evidence="2" type="ORF">RFH988_LOCUS33259</name>
</gene>
<dbReference type="EMBL" id="CAJNOL010004384">
    <property type="protein sequence ID" value="CAF1587021.1"/>
    <property type="molecule type" value="Genomic_DNA"/>
</dbReference>
<keyword evidence="4" id="KW-1185">Reference proteome</keyword>
<comment type="caution">
    <text evidence="2">The sequence shown here is derived from an EMBL/GenBank/DDBJ whole genome shotgun (WGS) entry which is preliminary data.</text>
</comment>
<sequence>MTVVTPQASSDDDVLTAVAIVHRLEHSNGKHLLKHLPIIRTETLLLKYLFENGLPKTNHTNRTSILNKIKSLSYYQTFLSSSEFKDYFQLIKKSDRPQINKDD</sequence>
<evidence type="ECO:0000313" key="4">
    <source>
        <dbReference type="Proteomes" id="UP000663870"/>
    </source>
</evidence>
<dbReference type="Proteomes" id="UP000663854">
    <property type="component" value="Unassembled WGS sequence"/>
</dbReference>
<evidence type="ECO:0000313" key="5">
    <source>
        <dbReference type="Proteomes" id="UP000663882"/>
    </source>
</evidence>
<evidence type="ECO:0000313" key="2">
    <source>
        <dbReference type="EMBL" id="CAF1369422.1"/>
    </source>
</evidence>
<dbReference type="EMBL" id="CAJNOH010003093">
    <property type="protein sequence ID" value="CAF1323109.1"/>
    <property type="molecule type" value="Genomic_DNA"/>
</dbReference>